<dbReference type="PATRIC" id="fig|1094558.3.peg.106"/>
<evidence type="ECO:0000256" key="3">
    <source>
        <dbReference type="ARBA" id="ARBA00022679"/>
    </source>
</evidence>
<evidence type="ECO:0000259" key="10">
    <source>
        <dbReference type="Pfam" id="PF12390"/>
    </source>
</evidence>
<dbReference type="Pfam" id="PF03841">
    <property type="entry name" value="SelA"/>
    <property type="match status" value="1"/>
</dbReference>
<dbReference type="EC" id="2.9.1.1" evidence="8"/>
<name>J1K3K6_9HYPH</name>
<keyword evidence="2 8" id="KW-0963">Cytoplasm</keyword>
<evidence type="ECO:0000256" key="8">
    <source>
        <dbReference type="HAMAP-Rule" id="MF_00423"/>
    </source>
</evidence>
<dbReference type="NCBIfam" id="TIGR00474">
    <property type="entry name" value="selA"/>
    <property type="match status" value="1"/>
</dbReference>
<dbReference type="OrthoDB" id="9787096at2"/>
<dbReference type="EMBL" id="AIMB01000001">
    <property type="protein sequence ID" value="EJF91720.1"/>
    <property type="molecule type" value="Genomic_DNA"/>
</dbReference>
<dbReference type="eggNOG" id="COG1921">
    <property type="taxonomic scope" value="Bacteria"/>
</dbReference>
<dbReference type="Gene3D" id="3.90.1150.180">
    <property type="match status" value="1"/>
</dbReference>
<comment type="cofactor">
    <cofactor evidence="1 8 9">
        <name>pyridoxal 5'-phosphate</name>
        <dbReference type="ChEBI" id="CHEBI:597326"/>
    </cofactor>
</comment>
<comment type="pathway">
    <text evidence="8">Aminoacyl-tRNA biosynthesis; selenocysteinyl-tRNA(Sec) biosynthesis; selenocysteinyl-tRNA(Sec) from L-seryl-tRNA(Sec) (bacterial route): step 1/1.</text>
</comment>
<dbReference type="UniPathway" id="UPA00906">
    <property type="reaction ID" value="UER00896"/>
</dbReference>
<dbReference type="RefSeq" id="WP_008037400.1">
    <property type="nucleotide sequence ID" value="NZ_JH725147.1"/>
</dbReference>
<dbReference type="SUPFAM" id="SSF53383">
    <property type="entry name" value="PLP-dependent transferases"/>
    <property type="match status" value="1"/>
</dbReference>
<dbReference type="PANTHER" id="PTHR32328">
    <property type="entry name" value="L-SERYL-TRNA(SEC) SELENIUM TRANSFERASE"/>
    <property type="match status" value="1"/>
</dbReference>
<comment type="caution">
    <text evidence="11">The sequence shown here is derived from an EMBL/GenBank/DDBJ whole genome shotgun (WGS) entry which is preliminary data.</text>
</comment>
<evidence type="ECO:0000256" key="7">
    <source>
        <dbReference type="ARBA" id="ARBA00044507"/>
    </source>
</evidence>
<dbReference type="AlphaFoldDB" id="J1K3K6"/>
<proteinExistence type="inferred from homology"/>
<evidence type="ECO:0000256" key="6">
    <source>
        <dbReference type="ARBA" id="ARBA00023266"/>
    </source>
</evidence>
<comment type="function">
    <text evidence="8">Converts seryl-tRNA(Sec) to selenocysteinyl-tRNA(Sec) required for selenoprotein biosynthesis.</text>
</comment>
<evidence type="ECO:0000313" key="11">
    <source>
        <dbReference type="EMBL" id="EJF91720.1"/>
    </source>
</evidence>
<dbReference type="InterPro" id="IPR004534">
    <property type="entry name" value="SelA_trans"/>
</dbReference>
<dbReference type="Proteomes" id="UP000008952">
    <property type="component" value="Unassembled WGS sequence"/>
</dbReference>
<dbReference type="STRING" id="1094558.ME5_00099"/>
<evidence type="ECO:0000256" key="9">
    <source>
        <dbReference type="PIRSR" id="PIRSR618319-50"/>
    </source>
</evidence>
<comment type="subcellular location">
    <subcellularLocation>
        <location evidence="8">Cytoplasm</location>
    </subcellularLocation>
</comment>
<protein>
    <recommendedName>
        <fullName evidence="8">L-seryl-tRNA(Sec) selenium transferase</fullName>
        <ecNumber evidence="8">2.9.1.1</ecNumber>
    </recommendedName>
    <alternativeName>
        <fullName evidence="8">Selenocysteine synthase</fullName>
        <shortName evidence="8">Sec synthase</shortName>
    </alternativeName>
    <alternativeName>
        <fullName evidence="8">Selenocysteinyl-tRNA(Sec) synthase</fullName>
    </alternativeName>
</protein>
<dbReference type="GO" id="GO:0001514">
    <property type="term" value="P:selenocysteine incorporation"/>
    <property type="evidence" value="ECO:0007669"/>
    <property type="project" value="UniProtKB-UniRule"/>
</dbReference>
<keyword evidence="5 8" id="KW-0648">Protein biosynthesis</keyword>
<gene>
    <name evidence="8" type="primary">selA</name>
    <name evidence="11" type="ORF">ME5_00099</name>
</gene>
<dbReference type="InterPro" id="IPR015421">
    <property type="entry name" value="PyrdxlP-dep_Trfase_major"/>
</dbReference>
<dbReference type="GO" id="GO:0004125">
    <property type="term" value="F:L-seryl-tRNA(Sec) selenium transferase activity"/>
    <property type="evidence" value="ECO:0007669"/>
    <property type="project" value="UniProtKB-UniRule"/>
</dbReference>
<dbReference type="InterPro" id="IPR018319">
    <property type="entry name" value="SelA-like"/>
</dbReference>
<dbReference type="InterPro" id="IPR015424">
    <property type="entry name" value="PyrdxlP-dep_Trfase"/>
</dbReference>
<keyword evidence="4 8" id="KW-0663">Pyridoxal phosphate</keyword>
<dbReference type="InterPro" id="IPR025862">
    <property type="entry name" value="SelA_trans_N_dom"/>
</dbReference>
<evidence type="ECO:0000256" key="1">
    <source>
        <dbReference type="ARBA" id="ARBA00001933"/>
    </source>
</evidence>
<evidence type="ECO:0000256" key="2">
    <source>
        <dbReference type="ARBA" id="ARBA00022490"/>
    </source>
</evidence>
<reference evidence="11 12" key="1">
    <citation type="submission" date="2012-03" db="EMBL/GenBank/DDBJ databases">
        <title>The Genome Sequence of Bartonella tamiae Th239.</title>
        <authorList>
            <consortium name="The Broad Institute Genome Sequencing Platform"/>
            <consortium name="The Broad Institute Genome Sequencing Center for Infectious Disease"/>
            <person name="Feldgarden M."/>
            <person name="Kirby J."/>
            <person name="Kosoy M."/>
            <person name="Birtles R."/>
            <person name="Probert W.S."/>
            <person name="Chiaraviglio L."/>
            <person name="Young S.K."/>
            <person name="Zeng Q."/>
            <person name="Gargeya S."/>
            <person name="Fitzgerald M."/>
            <person name="Haas B."/>
            <person name="Abouelleil A."/>
            <person name="Alvarado L."/>
            <person name="Arachchi H.M."/>
            <person name="Berlin A."/>
            <person name="Chapman S.B."/>
            <person name="Gearin G."/>
            <person name="Goldberg J."/>
            <person name="Griggs A."/>
            <person name="Gujja S."/>
            <person name="Hansen M."/>
            <person name="Heiman D."/>
            <person name="Howarth C."/>
            <person name="Larimer J."/>
            <person name="Lui A."/>
            <person name="MacDonald P.J.P."/>
            <person name="McCowen C."/>
            <person name="Montmayeur A."/>
            <person name="Murphy C."/>
            <person name="Neiman D."/>
            <person name="Pearson M."/>
            <person name="Priest M."/>
            <person name="Roberts A."/>
            <person name="Saif S."/>
            <person name="Shea T."/>
            <person name="Sisk P."/>
            <person name="Stolte C."/>
            <person name="Sykes S."/>
            <person name="Wortman J."/>
            <person name="Nusbaum C."/>
            <person name="Birren B."/>
        </authorList>
    </citation>
    <scope>NUCLEOTIDE SEQUENCE [LARGE SCALE GENOMIC DNA]</scope>
    <source>
        <strain evidence="11 12">Th239</strain>
    </source>
</reference>
<dbReference type="Gene3D" id="3.40.640.10">
    <property type="entry name" value="Type I PLP-dependent aspartate aminotransferase-like (Major domain)"/>
    <property type="match status" value="1"/>
</dbReference>
<evidence type="ECO:0000256" key="4">
    <source>
        <dbReference type="ARBA" id="ARBA00022898"/>
    </source>
</evidence>
<evidence type="ECO:0000313" key="12">
    <source>
        <dbReference type="Proteomes" id="UP000008952"/>
    </source>
</evidence>
<evidence type="ECO:0000256" key="5">
    <source>
        <dbReference type="ARBA" id="ARBA00022917"/>
    </source>
</evidence>
<dbReference type="GO" id="GO:0001717">
    <property type="term" value="P:conversion of seryl-tRNAsec to selenocys-tRNAsec"/>
    <property type="evidence" value="ECO:0007669"/>
    <property type="project" value="UniProtKB-UniRule"/>
</dbReference>
<dbReference type="Pfam" id="PF12390">
    <property type="entry name" value="Se-cys_synth_N"/>
    <property type="match status" value="1"/>
</dbReference>
<feature type="modified residue" description="N6-(pyridoxal phosphate)lysine" evidence="8 9">
    <location>
        <position position="291"/>
    </location>
</feature>
<accession>J1K3K6</accession>
<sequence>MVIDFSSLPSVDAIMQEAVARDAQKKFGRCATLDAIRATLADERLFLKNGRNAHTIEQLAAMAFERLEADSLSSLRAVFNLTGTILHTNLGRAQLPEAAIEAAICAMRETVSLEFDLETGKRGERDDHLRSLICELTGAEDATLVNNNAAALFLVLNTLSQKKSNAIISRGELIEIGGSFRMPDIMESAGCHLTEVGTTNRTHCHDYEQAIDEETALLLKVHTSNYSIEGFTQSVSTAQLSSLAKKHCVPMIEDLGSGTLVDLHHYGLKREPTVQETIKSGADIVTFSGDKLLGGPQIGFIIGNADMIAAINRNPLKRSLRVDKIRLAALEAVLRLYRNHDTRHKTIPTLRFLSRSKNEIASQAHKLCRAVSAYFTPDYQIDVVPCLSQIGSGALPTQTLESFGLSIRAAHSGSSLNILAKRLRNLPIPVIGRFHDDALLLDLRCLRDHDQFIANLD</sequence>
<organism evidence="11 12">
    <name type="scientific">Bartonella tamiae Th239</name>
    <dbReference type="NCBI Taxonomy" id="1094558"/>
    <lineage>
        <taxon>Bacteria</taxon>
        <taxon>Pseudomonadati</taxon>
        <taxon>Pseudomonadota</taxon>
        <taxon>Alphaproteobacteria</taxon>
        <taxon>Hyphomicrobiales</taxon>
        <taxon>Bartonellaceae</taxon>
        <taxon>Bartonella</taxon>
    </lineage>
</organism>
<comment type="similarity">
    <text evidence="7 8">Belongs to the SelA family.</text>
</comment>
<keyword evidence="12" id="KW-1185">Reference proteome</keyword>
<dbReference type="PANTHER" id="PTHR32328:SF0">
    <property type="entry name" value="L-SERYL-TRNA(SEC) SELENIUM TRANSFERASE"/>
    <property type="match status" value="1"/>
</dbReference>
<dbReference type="HOGENOM" id="CLU_038142_1_0_5"/>
<dbReference type="HAMAP" id="MF_00423">
    <property type="entry name" value="SelA"/>
    <property type="match status" value="1"/>
</dbReference>
<dbReference type="GO" id="GO:0005737">
    <property type="term" value="C:cytoplasm"/>
    <property type="evidence" value="ECO:0007669"/>
    <property type="project" value="UniProtKB-SubCell"/>
</dbReference>
<feature type="domain" description="L-seryl-tRNA selenium transferase N-terminal" evidence="10">
    <location>
        <begin position="5"/>
        <end position="44"/>
    </location>
</feature>
<comment type="catalytic activity">
    <reaction evidence="8">
        <text>L-seryl-tRNA(Sec) + selenophosphate + H(+) = L-selenocysteinyl-tRNA(Sec) + phosphate</text>
        <dbReference type="Rhea" id="RHEA:22728"/>
        <dbReference type="Rhea" id="RHEA-COMP:9742"/>
        <dbReference type="Rhea" id="RHEA-COMP:9743"/>
        <dbReference type="ChEBI" id="CHEBI:15378"/>
        <dbReference type="ChEBI" id="CHEBI:16144"/>
        <dbReference type="ChEBI" id="CHEBI:43474"/>
        <dbReference type="ChEBI" id="CHEBI:78533"/>
        <dbReference type="ChEBI" id="CHEBI:78573"/>
        <dbReference type="EC" id="2.9.1.1"/>
    </reaction>
</comment>
<keyword evidence="6 8" id="KW-0711">Selenium</keyword>
<keyword evidence="3 8" id="KW-0808">Transferase</keyword>